<dbReference type="InterPro" id="IPR009057">
    <property type="entry name" value="Homeodomain-like_sf"/>
</dbReference>
<protein>
    <submittedName>
        <fullName evidence="4">Helix-turn-helix domain-containing protein</fullName>
    </submittedName>
</protein>
<name>A0A933RXM9_RHOPL</name>
<sequence>MSDHECPDTGRLILISPERVFYAGLLGRPRRRSVGGFSIYVALQGQLRVTVEGQPELCGAMAFVPPYLVHDVASDCLSVITLMIEPESVLTAPMTALGARIGGGGAAALANRVRQAYQALVATGRRDGFTTTEFDNLVFGEPLPARKLDRRIAVAIVRLNDVSGAAVTAEDCAAAANLSQSRFLHLFKDETGVSFRALRAWKRARHLLHFVNADINLAHLAQDIGYPDSTHFSHSIRRFYGLQPRAIFSGSRDLAIWRSDPHAAGIAEFRQGRP</sequence>
<feature type="domain" description="HTH araC/xylS-type" evidence="3">
    <location>
        <begin position="151"/>
        <end position="250"/>
    </location>
</feature>
<comment type="caution">
    <text evidence="4">The sequence shown here is derived from an EMBL/GenBank/DDBJ whole genome shotgun (WGS) entry which is preliminary data.</text>
</comment>
<evidence type="ECO:0000259" key="3">
    <source>
        <dbReference type="PROSITE" id="PS01124"/>
    </source>
</evidence>
<dbReference type="GO" id="GO:0043565">
    <property type="term" value="F:sequence-specific DNA binding"/>
    <property type="evidence" value="ECO:0007669"/>
    <property type="project" value="InterPro"/>
</dbReference>
<evidence type="ECO:0000313" key="4">
    <source>
        <dbReference type="EMBL" id="MBI5130122.1"/>
    </source>
</evidence>
<dbReference type="EMBL" id="JACRJB010000031">
    <property type="protein sequence ID" value="MBI5130122.1"/>
    <property type="molecule type" value="Genomic_DNA"/>
</dbReference>
<dbReference type="InterPro" id="IPR018060">
    <property type="entry name" value="HTH_AraC"/>
</dbReference>
<dbReference type="Gene3D" id="1.10.10.60">
    <property type="entry name" value="Homeodomain-like"/>
    <property type="match status" value="2"/>
</dbReference>
<evidence type="ECO:0000313" key="5">
    <source>
        <dbReference type="Proteomes" id="UP000782519"/>
    </source>
</evidence>
<organism evidence="4 5">
    <name type="scientific">Rhodopseudomonas palustris</name>
    <dbReference type="NCBI Taxonomy" id="1076"/>
    <lineage>
        <taxon>Bacteria</taxon>
        <taxon>Pseudomonadati</taxon>
        <taxon>Pseudomonadota</taxon>
        <taxon>Alphaproteobacteria</taxon>
        <taxon>Hyphomicrobiales</taxon>
        <taxon>Nitrobacteraceae</taxon>
        <taxon>Rhodopseudomonas</taxon>
    </lineage>
</organism>
<gene>
    <name evidence="4" type="ORF">HZA66_11825</name>
</gene>
<dbReference type="PROSITE" id="PS01124">
    <property type="entry name" value="HTH_ARAC_FAMILY_2"/>
    <property type="match status" value="1"/>
</dbReference>
<proteinExistence type="predicted"/>
<accession>A0A933RXM9</accession>
<dbReference type="SMART" id="SM00342">
    <property type="entry name" value="HTH_ARAC"/>
    <property type="match status" value="1"/>
</dbReference>
<dbReference type="Proteomes" id="UP000782519">
    <property type="component" value="Unassembled WGS sequence"/>
</dbReference>
<dbReference type="SUPFAM" id="SSF46689">
    <property type="entry name" value="Homeodomain-like"/>
    <property type="match status" value="1"/>
</dbReference>
<dbReference type="GO" id="GO:0003700">
    <property type="term" value="F:DNA-binding transcription factor activity"/>
    <property type="evidence" value="ECO:0007669"/>
    <property type="project" value="InterPro"/>
</dbReference>
<evidence type="ECO:0000256" key="2">
    <source>
        <dbReference type="ARBA" id="ARBA00023163"/>
    </source>
</evidence>
<dbReference type="PANTHER" id="PTHR43436">
    <property type="entry name" value="ARAC-FAMILY TRANSCRIPTIONAL REGULATOR"/>
    <property type="match status" value="1"/>
</dbReference>
<keyword evidence="1" id="KW-0805">Transcription regulation</keyword>
<dbReference type="PANTHER" id="PTHR43436:SF1">
    <property type="entry name" value="TRANSCRIPTIONAL REGULATORY PROTEIN"/>
    <property type="match status" value="1"/>
</dbReference>
<dbReference type="AlphaFoldDB" id="A0A933RXM9"/>
<evidence type="ECO:0000256" key="1">
    <source>
        <dbReference type="ARBA" id="ARBA00023015"/>
    </source>
</evidence>
<keyword evidence="2" id="KW-0804">Transcription</keyword>
<reference evidence="4" key="1">
    <citation type="submission" date="2020-07" db="EMBL/GenBank/DDBJ databases">
        <title>Huge and variable diversity of episymbiotic CPR bacteria and DPANN archaea in groundwater ecosystems.</title>
        <authorList>
            <person name="He C.Y."/>
            <person name="Keren R."/>
            <person name="Whittaker M."/>
            <person name="Farag I.F."/>
            <person name="Doudna J."/>
            <person name="Cate J.H.D."/>
            <person name="Banfield J.F."/>
        </authorList>
    </citation>
    <scope>NUCLEOTIDE SEQUENCE</scope>
    <source>
        <strain evidence="4">NC_groundwater_1818_Pr3_B-0.1um_66_35</strain>
    </source>
</reference>
<dbReference type="Pfam" id="PF12833">
    <property type="entry name" value="HTH_18"/>
    <property type="match status" value="1"/>
</dbReference>